<dbReference type="PANTHER" id="PTHR22935">
    <property type="entry name" value="PENICILLIN-BINDING PROTEIN"/>
    <property type="match status" value="1"/>
</dbReference>
<dbReference type="PANTHER" id="PTHR22935:SF95">
    <property type="entry name" value="BETA-LACTAMASE-LIKE 1-RELATED"/>
    <property type="match status" value="1"/>
</dbReference>
<evidence type="ECO:0000259" key="3">
    <source>
        <dbReference type="Pfam" id="PF00144"/>
    </source>
</evidence>
<keyword evidence="2" id="KW-0472">Membrane</keyword>
<reference evidence="4" key="1">
    <citation type="journal article" date="2014" name="Int. J. Syst. Evol. Microbiol.">
        <title>Complete genome sequence of Corynebacterium casei LMG S-19264T (=DSM 44701T), isolated from a smear-ripened cheese.</title>
        <authorList>
            <consortium name="US DOE Joint Genome Institute (JGI-PGF)"/>
            <person name="Walter F."/>
            <person name="Albersmeier A."/>
            <person name="Kalinowski J."/>
            <person name="Ruckert C."/>
        </authorList>
    </citation>
    <scope>NUCLEOTIDE SEQUENCE</scope>
    <source>
        <strain evidence="4">JCM 19831</strain>
    </source>
</reference>
<dbReference type="Proteomes" id="UP000642070">
    <property type="component" value="Unassembled WGS sequence"/>
</dbReference>
<dbReference type="InterPro" id="IPR051478">
    <property type="entry name" value="Beta-lactamase-like_AB/R"/>
</dbReference>
<dbReference type="EMBL" id="BMPI01000038">
    <property type="protein sequence ID" value="GGM55737.1"/>
    <property type="molecule type" value="Genomic_DNA"/>
</dbReference>
<evidence type="ECO:0000256" key="1">
    <source>
        <dbReference type="ARBA" id="ARBA00038473"/>
    </source>
</evidence>
<name>A0A917X2P8_9ACTN</name>
<evidence type="ECO:0000256" key="2">
    <source>
        <dbReference type="SAM" id="Phobius"/>
    </source>
</evidence>
<dbReference type="InterPro" id="IPR001466">
    <property type="entry name" value="Beta-lactam-related"/>
</dbReference>
<dbReference type="RefSeq" id="WP_190253984.1">
    <property type="nucleotide sequence ID" value="NZ_BMPI01000038.1"/>
</dbReference>
<proteinExistence type="inferred from homology"/>
<sequence>MRSWITVAALAAGLGALFVAPGVALGPRTTGDAGTAAALRSALDGTKGHRGIAVAVVEHGRVSTAGVGDRGDGEPVTAATPFQVGSIGKVLTGMLLADLAGDGVVRPDDTLRATLPGSTSDITLAELASHRSGLPRLVYRDPLQTVRLVTANLHGRDPYAGQDARWITRADQQPGEGRGTIRYSNFGAALLGQALAGRTGVPYPELVHRRILAPLGMDATTYDVPAGHAAGSTAGGRTVEPWTGPGWAPAGVGLWSTVDDLARLLVAVQWDRAPGVDATVPRFAGDDGTRIGYGWFTTSYGGREVLWHNGGAGGFRAYAGLDRAQGRGVVVLANTDRAVDDVGLRLLGVTPPDRGPSLPSLVGAALGVAFSFLAGLTLIGTAKGSRTELATAAVWAVASLALGYRLGTWTTVPGWVWAAGVALTAGGLVVAARRWRDAPHRGGWRRWTATAASVTAALLAVWLVAPV</sequence>
<evidence type="ECO:0000313" key="4">
    <source>
        <dbReference type="EMBL" id="GGM55737.1"/>
    </source>
</evidence>
<evidence type="ECO:0000313" key="5">
    <source>
        <dbReference type="Proteomes" id="UP000642070"/>
    </source>
</evidence>
<dbReference type="SUPFAM" id="SSF56601">
    <property type="entry name" value="beta-lactamase/transpeptidase-like"/>
    <property type="match status" value="1"/>
</dbReference>
<keyword evidence="2" id="KW-0812">Transmembrane</keyword>
<protein>
    <recommendedName>
        <fullName evidence="3">Beta-lactamase-related domain-containing protein</fullName>
    </recommendedName>
</protein>
<keyword evidence="2" id="KW-1133">Transmembrane helix</keyword>
<gene>
    <name evidence="4" type="ORF">GCM10007977_066790</name>
</gene>
<dbReference type="InterPro" id="IPR012338">
    <property type="entry name" value="Beta-lactam/transpept-like"/>
</dbReference>
<reference evidence="4" key="2">
    <citation type="submission" date="2020-09" db="EMBL/GenBank/DDBJ databases">
        <authorList>
            <person name="Sun Q."/>
            <person name="Ohkuma M."/>
        </authorList>
    </citation>
    <scope>NUCLEOTIDE SEQUENCE</scope>
    <source>
        <strain evidence="4">JCM 19831</strain>
    </source>
</reference>
<comment type="similarity">
    <text evidence="1">Belongs to the beta-lactamase family.</text>
</comment>
<dbReference type="AlphaFoldDB" id="A0A917X2P8"/>
<dbReference type="Gene3D" id="3.40.710.10">
    <property type="entry name" value="DD-peptidase/beta-lactamase superfamily"/>
    <property type="match status" value="1"/>
</dbReference>
<feature type="transmembrane region" description="Helical" evidence="2">
    <location>
        <begin position="361"/>
        <end position="382"/>
    </location>
</feature>
<feature type="transmembrane region" description="Helical" evidence="2">
    <location>
        <begin position="412"/>
        <end position="432"/>
    </location>
</feature>
<feature type="transmembrane region" description="Helical" evidence="2">
    <location>
        <begin position="444"/>
        <end position="465"/>
    </location>
</feature>
<accession>A0A917X2P8</accession>
<feature type="domain" description="Beta-lactamase-related" evidence="3">
    <location>
        <begin position="43"/>
        <end position="338"/>
    </location>
</feature>
<dbReference type="Pfam" id="PF00144">
    <property type="entry name" value="Beta-lactamase"/>
    <property type="match status" value="1"/>
</dbReference>
<comment type="caution">
    <text evidence="4">The sequence shown here is derived from an EMBL/GenBank/DDBJ whole genome shotgun (WGS) entry which is preliminary data.</text>
</comment>
<keyword evidence="5" id="KW-1185">Reference proteome</keyword>
<organism evidence="4 5">
    <name type="scientific">Dactylosporangium sucinum</name>
    <dbReference type="NCBI Taxonomy" id="1424081"/>
    <lineage>
        <taxon>Bacteria</taxon>
        <taxon>Bacillati</taxon>
        <taxon>Actinomycetota</taxon>
        <taxon>Actinomycetes</taxon>
        <taxon>Micromonosporales</taxon>
        <taxon>Micromonosporaceae</taxon>
        <taxon>Dactylosporangium</taxon>
    </lineage>
</organism>